<organism evidence="3 4">
    <name type="scientific">Pseudohalioglobus lutimaris</name>
    <dbReference type="NCBI Taxonomy" id="1737061"/>
    <lineage>
        <taxon>Bacteria</taxon>
        <taxon>Pseudomonadati</taxon>
        <taxon>Pseudomonadota</taxon>
        <taxon>Gammaproteobacteria</taxon>
        <taxon>Cellvibrionales</taxon>
        <taxon>Halieaceae</taxon>
        <taxon>Pseudohalioglobus</taxon>
    </lineage>
</organism>
<evidence type="ECO:0000313" key="4">
    <source>
        <dbReference type="Proteomes" id="UP000235005"/>
    </source>
</evidence>
<dbReference type="AlphaFoldDB" id="A0A2N5X448"/>
<comment type="caution">
    <text evidence="3">The sequence shown here is derived from an EMBL/GenBank/DDBJ whole genome shotgun (WGS) entry which is preliminary data.</text>
</comment>
<evidence type="ECO:0000256" key="1">
    <source>
        <dbReference type="SAM" id="MobiDB-lite"/>
    </source>
</evidence>
<feature type="region of interest" description="Disordered" evidence="1">
    <location>
        <begin position="139"/>
        <end position="160"/>
    </location>
</feature>
<keyword evidence="2" id="KW-0732">Signal</keyword>
<feature type="signal peptide" evidence="2">
    <location>
        <begin position="1"/>
        <end position="22"/>
    </location>
</feature>
<dbReference type="EMBL" id="PKUS01000008">
    <property type="protein sequence ID" value="PLW69253.1"/>
    <property type="molecule type" value="Genomic_DNA"/>
</dbReference>
<evidence type="ECO:0000313" key="3">
    <source>
        <dbReference type="EMBL" id="PLW69253.1"/>
    </source>
</evidence>
<evidence type="ECO:0008006" key="5">
    <source>
        <dbReference type="Google" id="ProtNLM"/>
    </source>
</evidence>
<sequence>MTILGRTLLCVLLLCLPPAAMSSPEGERDVEREHIELQDARLKALQRLFRQQPAAQQVLENGLGYAVFSSVGLDLGLVSNRRGGGILRINRSGRDVFYKMLSTNGSQETGLEDFAVIVVFQSPDAIARVEEDGWAFPGEAEANPQPVDQGDGSLTESNAAPGTAIYPLTATGTRLQQVLQGSRFLQDEGLN</sequence>
<proteinExistence type="predicted"/>
<protein>
    <recommendedName>
        <fullName evidence="5">Ysc84 actin-binding domain-containing protein</fullName>
    </recommendedName>
</protein>
<name>A0A2N5X448_9GAMM</name>
<dbReference type="Proteomes" id="UP000235005">
    <property type="component" value="Unassembled WGS sequence"/>
</dbReference>
<reference evidence="3 4" key="1">
    <citation type="submission" date="2018-01" db="EMBL/GenBank/DDBJ databases">
        <title>The draft genome sequence of Halioglobus lutimaris HF004.</title>
        <authorList>
            <person name="Du Z.-J."/>
            <person name="Shi M.-J."/>
        </authorList>
    </citation>
    <scope>NUCLEOTIDE SEQUENCE [LARGE SCALE GENOMIC DNA]</scope>
    <source>
        <strain evidence="3 4">HF004</strain>
    </source>
</reference>
<feature type="chain" id="PRO_5014769270" description="Ysc84 actin-binding domain-containing protein" evidence="2">
    <location>
        <begin position="23"/>
        <end position="191"/>
    </location>
</feature>
<accession>A0A2N5X448</accession>
<gene>
    <name evidence="3" type="ORF">C0039_09350</name>
</gene>
<keyword evidence="4" id="KW-1185">Reference proteome</keyword>
<dbReference type="RefSeq" id="WP_101517912.1">
    <property type="nucleotide sequence ID" value="NZ_PKUS01000008.1"/>
</dbReference>
<dbReference type="OrthoDB" id="117166at2"/>
<evidence type="ECO:0000256" key="2">
    <source>
        <dbReference type="SAM" id="SignalP"/>
    </source>
</evidence>